<evidence type="ECO:0000313" key="3">
    <source>
        <dbReference type="Proteomes" id="UP000035036"/>
    </source>
</evidence>
<dbReference type="KEGG" id="gsb:GSUB_09825"/>
<keyword evidence="3" id="KW-1185">Reference proteome</keyword>
<dbReference type="STRING" id="483547.GSUB_09825"/>
<dbReference type="InterPro" id="IPR038721">
    <property type="entry name" value="IS701-like_DDE_dom"/>
</dbReference>
<dbReference type="Gene3D" id="3.90.350.10">
    <property type="entry name" value="Transposase Inhibitor Protein From Tn5, Chain A, domain 1"/>
    <property type="match status" value="1"/>
</dbReference>
<protein>
    <submittedName>
        <fullName evidence="2">Transposase</fullName>
    </submittedName>
</protein>
<feature type="domain" description="Transposase IS701-like DDE" evidence="1">
    <location>
        <begin position="72"/>
        <end position="249"/>
    </location>
</feature>
<organism evidence="2 3">
    <name type="scientific">Geoalkalibacter subterraneus</name>
    <dbReference type="NCBI Taxonomy" id="483547"/>
    <lineage>
        <taxon>Bacteria</taxon>
        <taxon>Pseudomonadati</taxon>
        <taxon>Thermodesulfobacteriota</taxon>
        <taxon>Desulfuromonadia</taxon>
        <taxon>Desulfuromonadales</taxon>
        <taxon>Geoalkalibacteraceae</taxon>
        <taxon>Geoalkalibacter</taxon>
    </lineage>
</organism>
<accession>A0A0B5FQ44</accession>
<evidence type="ECO:0000313" key="2">
    <source>
        <dbReference type="EMBL" id="AJF06784.1"/>
    </source>
</evidence>
<gene>
    <name evidence="2" type="ORF">GSUB_09825</name>
</gene>
<dbReference type="Pfam" id="PF04693">
    <property type="entry name" value="DDE_Tnp_2"/>
    <property type="match status" value="1"/>
</dbReference>
<dbReference type="Pfam" id="PF13546">
    <property type="entry name" value="DDE_5"/>
    <property type="match status" value="1"/>
</dbReference>
<dbReference type="SUPFAM" id="SSF53098">
    <property type="entry name" value="Ribonuclease H-like"/>
    <property type="match status" value="1"/>
</dbReference>
<dbReference type="InterPro" id="IPR012337">
    <property type="entry name" value="RNaseH-like_sf"/>
</dbReference>
<sequence>MDQIVAETVSCQNQINSFFDNQRIALLLKQSNVAKQYGIAPVVVMRMIFSLVFTGKNLFRYLQADDSGREIGKDTVYRFLNSVNANWRKFLHLLCAIVLNKKILPLTSTDTPKVFIVDDSLYNRNRSKNVELLARVHDHNDHRYYRGFRLLTLGWSDGSSFLPVSFSLLSSAQKKNRLAEAAEIDKRTNGFKRRAESLRKAPDVLMDLVKQARDSGISADYLLFDSWFAFPSTIIGLLELKQQVICMLKSAKTKYGYNGFDLTLDELYKSVFKRRGRAKILASVEVELGTNSNNETVMAKIVFVRARGAKKKWLALLSTDLELTDEEIVKLYKRRWDIEVFFKISKSYLRLAKEFQSRSYDALVAHTTIVFARYIMLELARRSAKDPRTLGSLFHAGCDELRQTSFAEAVTLLLTSLRQLIKGFGDKIAAPIAQALDAFWAQMPSLLRRPMLLPACIF</sequence>
<dbReference type="OrthoDB" id="5411425at2"/>
<dbReference type="HOGENOM" id="CLU_041101_2_0_7"/>
<dbReference type="Proteomes" id="UP000035036">
    <property type="component" value="Chromosome"/>
</dbReference>
<dbReference type="AlphaFoldDB" id="A0A0B5FQ44"/>
<name>A0A0B5FQ44_9BACT</name>
<dbReference type="InterPro" id="IPR006783">
    <property type="entry name" value="Transposase_ISC1217"/>
</dbReference>
<dbReference type="RefSeq" id="WP_040200550.1">
    <property type="nucleotide sequence ID" value="NZ_CP010311.1"/>
</dbReference>
<reference evidence="2 3" key="1">
    <citation type="journal article" date="2015" name="Genome Announc.">
        <title>Genomes of Geoalkalibacter ferrihydriticus Z-0531T and Geoalkalibacter subterraneus Red1T, Two Haloalkaliphilic Metal-Reducing Deltaproteobacteria.</title>
        <authorList>
            <person name="Badalamenti J.P."/>
            <person name="Krajmalnik-Brown R."/>
            <person name="Torres C.I."/>
            <person name="Bond D.R."/>
        </authorList>
    </citation>
    <scope>NUCLEOTIDE SEQUENCE [LARGE SCALE GENOMIC DNA]</scope>
    <source>
        <strain evidence="2 3">Red1</strain>
    </source>
</reference>
<evidence type="ECO:0000259" key="1">
    <source>
        <dbReference type="Pfam" id="PF13546"/>
    </source>
</evidence>
<proteinExistence type="predicted"/>
<dbReference type="EMBL" id="CP010311">
    <property type="protein sequence ID" value="AJF06784.1"/>
    <property type="molecule type" value="Genomic_DNA"/>
</dbReference>